<evidence type="ECO:0000256" key="1">
    <source>
        <dbReference type="ARBA" id="ARBA00012513"/>
    </source>
</evidence>
<feature type="region of interest" description="Disordered" evidence="7">
    <location>
        <begin position="297"/>
        <end position="337"/>
    </location>
</feature>
<dbReference type="AlphaFoldDB" id="A0A558BJ68"/>
<comment type="caution">
    <text evidence="10">The sequence shown here is derived from an EMBL/GenBank/DDBJ whole genome shotgun (WGS) entry which is preliminary data.</text>
</comment>
<evidence type="ECO:0000256" key="7">
    <source>
        <dbReference type="SAM" id="MobiDB-lite"/>
    </source>
</evidence>
<reference evidence="10 11" key="1">
    <citation type="submission" date="2019-07" db="EMBL/GenBank/DDBJ databases">
        <authorList>
            <person name="Duangmal K."/>
            <person name="Teo W.F.A."/>
        </authorList>
    </citation>
    <scope>NUCLEOTIDE SEQUENCE [LARGE SCALE GENOMIC DNA]</scope>
    <source>
        <strain evidence="10 11">TBRC 6029</strain>
    </source>
</reference>
<dbReference type="PANTHER" id="PTHR43289">
    <property type="entry name" value="MITOGEN-ACTIVATED PROTEIN KINASE KINASE KINASE 20-RELATED"/>
    <property type="match status" value="1"/>
</dbReference>
<feature type="transmembrane region" description="Helical" evidence="8">
    <location>
        <begin position="344"/>
        <end position="365"/>
    </location>
</feature>
<dbReference type="EMBL" id="VJWX01000313">
    <property type="protein sequence ID" value="TVT36535.1"/>
    <property type="molecule type" value="Genomic_DNA"/>
</dbReference>
<evidence type="ECO:0000256" key="8">
    <source>
        <dbReference type="SAM" id="Phobius"/>
    </source>
</evidence>
<feature type="domain" description="Protein kinase" evidence="9">
    <location>
        <begin position="9"/>
        <end position="262"/>
    </location>
</feature>
<feature type="compositionally biased region" description="Low complexity" evidence="7">
    <location>
        <begin position="300"/>
        <end position="313"/>
    </location>
</feature>
<feature type="non-terminal residue" evidence="10">
    <location>
        <position position="481"/>
    </location>
</feature>
<gene>
    <name evidence="10" type="ORF">FNH05_25530</name>
</gene>
<dbReference type="InterPro" id="IPR011009">
    <property type="entry name" value="Kinase-like_dom_sf"/>
</dbReference>
<keyword evidence="8" id="KW-1133">Transmembrane helix</keyword>
<evidence type="ECO:0000259" key="9">
    <source>
        <dbReference type="PROSITE" id="PS50011"/>
    </source>
</evidence>
<dbReference type="EC" id="2.7.11.1" evidence="1"/>
<evidence type="ECO:0000256" key="5">
    <source>
        <dbReference type="ARBA" id="ARBA00022777"/>
    </source>
</evidence>
<evidence type="ECO:0000256" key="3">
    <source>
        <dbReference type="ARBA" id="ARBA00022679"/>
    </source>
</evidence>
<dbReference type="Proteomes" id="UP000320011">
    <property type="component" value="Unassembled WGS sequence"/>
</dbReference>
<dbReference type="InterPro" id="IPR000719">
    <property type="entry name" value="Prot_kinase_dom"/>
</dbReference>
<dbReference type="Pfam" id="PF00069">
    <property type="entry name" value="Pkinase"/>
    <property type="match status" value="1"/>
</dbReference>
<evidence type="ECO:0000313" key="10">
    <source>
        <dbReference type="EMBL" id="TVT36535.1"/>
    </source>
</evidence>
<keyword evidence="8" id="KW-0472">Membrane</keyword>
<sequence length="481" mass="49594">MSIEGDGVVTGVRLLAEGPVARVHVGRVAGAEVAVKVFPAGFDRATAAALERERKALDAVRAERTILPIDGVADLDGRSGVWMELCRGSLAGLLAQGGQGGAPLAVPDVLAVGRTIATALASAQAVDVVHGGVTPHNVLYRLSGEPVLADFGTALRRRFPRDPKFAVEYAAPETLRDDTLSAASDLYGLGAVLYTALTGAPPFPHVAGQRTGDRILRVLREPVAPITTAGVPAKLSEVVCRLLAKDPADRPRDAAGVAESFERLSRTAAGRPEVEFDDFAGAVAPAPVAFPAPFPPSGPPSVSAVPSAVPSAVSGGGGRTLVRTFDGSTPSRPERRSRIGRRPAILVGLGVAVVGLTAVPVVIALNAPARQLAAPVAMSSAPPAQPPSSADPAPKVNLVLAPPVDLGTTVQLNWSADGELDFAVVVTGERIGTTVQVVNHQHTASVPVDPARKYCFRIRATDGTHIYTSDPAPLRGAHCTL</sequence>
<keyword evidence="3" id="KW-0808">Transferase</keyword>
<reference evidence="10 11" key="2">
    <citation type="submission" date="2019-08" db="EMBL/GenBank/DDBJ databases">
        <title>Amycolatopsis acidicola sp. nov., isolated from peat swamp forest soil.</title>
        <authorList>
            <person name="Srisuk N."/>
        </authorList>
    </citation>
    <scope>NUCLEOTIDE SEQUENCE [LARGE SCALE GENOMIC DNA]</scope>
    <source>
        <strain evidence="10 11">TBRC 6029</strain>
    </source>
</reference>
<evidence type="ECO:0000256" key="2">
    <source>
        <dbReference type="ARBA" id="ARBA00022527"/>
    </source>
</evidence>
<proteinExistence type="predicted"/>
<dbReference type="GO" id="GO:0004674">
    <property type="term" value="F:protein serine/threonine kinase activity"/>
    <property type="evidence" value="ECO:0007669"/>
    <property type="project" value="UniProtKB-KW"/>
</dbReference>
<evidence type="ECO:0000256" key="6">
    <source>
        <dbReference type="ARBA" id="ARBA00022840"/>
    </source>
</evidence>
<dbReference type="Gene3D" id="1.10.510.10">
    <property type="entry name" value="Transferase(Phosphotransferase) domain 1"/>
    <property type="match status" value="1"/>
</dbReference>
<keyword evidence="8" id="KW-0812">Transmembrane</keyword>
<dbReference type="OrthoDB" id="3815424at2"/>
<dbReference type="RefSeq" id="WP_144591249.1">
    <property type="nucleotide sequence ID" value="NZ_VJWX01000313.1"/>
</dbReference>
<organism evidence="10 11">
    <name type="scientific">Amycolatopsis rhizosphaerae</name>
    <dbReference type="NCBI Taxonomy" id="2053003"/>
    <lineage>
        <taxon>Bacteria</taxon>
        <taxon>Bacillati</taxon>
        <taxon>Actinomycetota</taxon>
        <taxon>Actinomycetes</taxon>
        <taxon>Pseudonocardiales</taxon>
        <taxon>Pseudonocardiaceae</taxon>
        <taxon>Amycolatopsis</taxon>
    </lineage>
</organism>
<evidence type="ECO:0000313" key="11">
    <source>
        <dbReference type="Proteomes" id="UP000320011"/>
    </source>
</evidence>
<dbReference type="GO" id="GO:0005524">
    <property type="term" value="F:ATP binding"/>
    <property type="evidence" value="ECO:0007669"/>
    <property type="project" value="UniProtKB-KW"/>
</dbReference>
<evidence type="ECO:0000256" key="4">
    <source>
        <dbReference type="ARBA" id="ARBA00022741"/>
    </source>
</evidence>
<keyword evidence="2" id="KW-0723">Serine/threonine-protein kinase</keyword>
<keyword evidence="6" id="KW-0067">ATP-binding</keyword>
<dbReference type="PROSITE" id="PS50011">
    <property type="entry name" value="PROTEIN_KINASE_DOM"/>
    <property type="match status" value="1"/>
</dbReference>
<keyword evidence="4" id="KW-0547">Nucleotide-binding</keyword>
<accession>A0A558BJ68</accession>
<protein>
    <recommendedName>
        <fullName evidence="1">non-specific serine/threonine protein kinase</fullName>
        <ecNumber evidence="1">2.7.11.1</ecNumber>
    </recommendedName>
</protein>
<dbReference type="SUPFAM" id="SSF56112">
    <property type="entry name" value="Protein kinase-like (PK-like)"/>
    <property type="match status" value="1"/>
</dbReference>
<name>A0A558BJ68_9PSEU</name>
<keyword evidence="5 10" id="KW-0418">Kinase</keyword>
<keyword evidence="11" id="KW-1185">Reference proteome</keyword>
<dbReference type="PANTHER" id="PTHR43289:SF6">
    <property type="entry name" value="SERINE_THREONINE-PROTEIN KINASE NEKL-3"/>
    <property type="match status" value="1"/>
</dbReference>